<dbReference type="InParanoid" id="A0A1X7TVZ7"/>
<evidence type="ECO:0000313" key="1">
    <source>
        <dbReference type="EnsemblMetazoa" id="Aqu2.1.19256_001"/>
    </source>
</evidence>
<accession>A0A1X7TVZ7</accession>
<reference evidence="1" key="1">
    <citation type="submission" date="2017-05" db="UniProtKB">
        <authorList>
            <consortium name="EnsemblMetazoa"/>
        </authorList>
    </citation>
    <scope>IDENTIFICATION</scope>
</reference>
<organism evidence="1">
    <name type="scientific">Amphimedon queenslandica</name>
    <name type="common">Sponge</name>
    <dbReference type="NCBI Taxonomy" id="400682"/>
    <lineage>
        <taxon>Eukaryota</taxon>
        <taxon>Metazoa</taxon>
        <taxon>Porifera</taxon>
        <taxon>Demospongiae</taxon>
        <taxon>Heteroscleromorpha</taxon>
        <taxon>Haplosclerida</taxon>
        <taxon>Niphatidae</taxon>
        <taxon>Amphimedon</taxon>
    </lineage>
</organism>
<sequence length="14" mass="1683">HYTTLICSEILSRF</sequence>
<protein>
    <submittedName>
        <fullName evidence="1">Uncharacterized protein</fullName>
    </submittedName>
</protein>
<name>A0A1X7TVZ7_AMPQE</name>
<proteinExistence type="predicted"/>
<dbReference type="EnsemblMetazoa" id="Aqu2.1.19256_001">
    <property type="protein sequence ID" value="Aqu2.1.19256_001"/>
    <property type="gene ID" value="Aqu2.1.19256"/>
</dbReference>